<feature type="transmembrane region" description="Helical" evidence="5">
    <location>
        <begin position="102"/>
        <end position="120"/>
    </location>
</feature>
<evidence type="ECO:0000256" key="5">
    <source>
        <dbReference type="SAM" id="Phobius"/>
    </source>
</evidence>
<keyword evidence="2 5" id="KW-0812">Transmembrane</keyword>
<keyword evidence="3 5" id="KW-1133">Transmembrane helix</keyword>
<dbReference type="Pfam" id="PF13564">
    <property type="entry name" value="DoxX_2"/>
    <property type="match status" value="1"/>
</dbReference>
<dbReference type="EMBL" id="CADCTT010000354">
    <property type="protein sequence ID" value="CAA9331526.1"/>
    <property type="molecule type" value="Genomic_DNA"/>
</dbReference>
<dbReference type="AlphaFoldDB" id="A0A6J4LGF9"/>
<feature type="transmembrane region" description="Helical" evidence="5">
    <location>
        <begin position="6"/>
        <end position="25"/>
    </location>
</feature>
<name>A0A6J4LGF9_9ACTN</name>
<protein>
    <recommendedName>
        <fullName evidence="7">Integral membrane protein</fullName>
    </recommendedName>
</protein>
<evidence type="ECO:0000256" key="2">
    <source>
        <dbReference type="ARBA" id="ARBA00022692"/>
    </source>
</evidence>
<gene>
    <name evidence="6" type="ORF">AVDCRST_MAG61-2896</name>
</gene>
<reference evidence="6" key="1">
    <citation type="submission" date="2020-02" db="EMBL/GenBank/DDBJ databases">
        <authorList>
            <person name="Meier V. D."/>
        </authorList>
    </citation>
    <scope>NUCLEOTIDE SEQUENCE</scope>
    <source>
        <strain evidence="6">AVDCRST_MAG61</strain>
    </source>
</reference>
<feature type="transmembrane region" description="Helical" evidence="5">
    <location>
        <begin position="73"/>
        <end position="90"/>
    </location>
</feature>
<dbReference type="InterPro" id="IPR032808">
    <property type="entry name" value="DoxX"/>
</dbReference>
<organism evidence="6">
    <name type="scientific">uncultured Friedmanniella sp</name>
    <dbReference type="NCBI Taxonomy" id="335381"/>
    <lineage>
        <taxon>Bacteria</taxon>
        <taxon>Bacillati</taxon>
        <taxon>Actinomycetota</taxon>
        <taxon>Actinomycetes</taxon>
        <taxon>Propionibacteriales</taxon>
        <taxon>Nocardioidaceae</taxon>
        <taxon>Friedmanniella</taxon>
        <taxon>environmental samples</taxon>
    </lineage>
</organism>
<sequence>MDTVLWIVACLLAAVLLGVGVLKLTKSKAALASSGQPWVEDFPAGAIKAIAVLEILAAVGLVVPALLDIAPGLVPLAATGVVLLMIGAGVTHARRREYKNIIGNAVLAALALFVAVFRFGSQGF</sequence>
<comment type="subcellular location">
    <subcellularLocation>
        <location evidence="1">Membrane</location>
        <topology evidence="1">Multi-pass membrane protein</topology>
    </subcellularLocation>
</comment>
<keyword evidence="4 5" id="KW-0472">Membrane</keyword>
<evidence type="ECO:0008006" key="7">
    <source>
        <dbReference type="Google" id="ProtNLM"/>
    </source>
</evidence>
<proteinExistence type="predicted"/>
<dbReference type="GO" id="GO:0016020">
    <property type="term" value="C:membrane"/>
    <property type="evidence" value="ECO:0007669"/>
    <property type="project" value="UniProtKB-SubCell"/>
</dbReference>
<accession>A0A6J4LGF9</accession>
<evidence type="ECO:0000256" key="1">
    <source>
        <dbReference type="ARBA" id="ARBA00004141"/>
    </source>
</evidence>
<evidence type="ECO:0000256" key="4">
    <source>
        <dbReference type="ARBA" id="ARBA00023136"/>
    </source>
</evidence>
<feature type="transmembrane region" description="Helical" evidence="5">
    <location>
        <begin position="46"/>
        <end position="67"/>
    </location>
</feature>
<evidence type="ECO:0000313" key="6">
    <source>
        <dbReference type="EMBL" id="CAA9331526.1"/>
    </source>
</evidence>
<evidence type="ECO:0000256" key="3">
    <source>
        <dbReference type="ARBA" id="ARBA00022989"/>
    </source>
</evidence>